<feature type="domain" description="MI" evidence="6">
    <location>
        <begin position="1011"/>
        <end position="1133"/>
    </location>
</feature>
<dbReference type="GO" id="GO:0006417">
    <property type="term" value="P:regulation of translation"/>
    <property type="evidence" value="ECO:0007669"/>
    <property type="project" value="UniProtKB-KW"/>
</dbReference>
<evidence type="ECO:0000256" key="2">
    <source>
        <dbReference type="ARBA" id="ARBA00022540"/>
    </source>
</evidence>
<dbReference type="EMBL" id="PKMF04000118">
    <property type="protein sequence ID" value="KAK7849125.1"/>
    <property type="molecule type" value="Genomic_DNA"/>
</dbReference>
<feature type="compositionally biased region" description="Polar residues" evidence="5">
    <location>
        <begin position="63"/>
        <end position="76"/>
    </location>
</feature>
<feature type="domain" description="MI" evidence="6">
    <location>
        <begin position="465"/>
        <end position="587"/>
    </location>
</feature>
<organism evidence="7 8">
    <name type="scientific">Quercus suber</name>
    <name type="common">Cork oak</name>
    <dbReference type="NCBI Taxonomy" id="58331"/>
    <lineage>
        <taxon>Eukaryota</taxon>
        <taxon>Viridiplantae</taxon>
        <taxon>Streptophyta</taxon>
        <taxon>Embryophyta</taxon>
        <taxon>Tracheophyta</taxon>
        <taxon>Spermatophyta</taxon>
        <taxon>Magnoliopsida</taxon>
        <taxon>eudicotyledons</taxon>
        <taxon>Gunneridae</taxon>
        <taxon>Pentapetalae</taxon>
        <taxon>rosids</taxon>
        <taxon>fabids</taxon>
        <taxon>Fagales</taxon>
        <taxon>Fagaceae</taxon>
        <taxon>Quercus</taxon>
    </lineage>
</organism>
<dbReference type="PROSITE" id="PS51366">
    <property type="entry name" value="MI"/>
    <property type="match status" value="2"/>
</dbReference>
<feature type="compositionally biased region" description="Polar residues" evidence="5">
    <location>
        <begin position="85"/>
        <end position="96"/>
    </location>
</feature>
<keyword evidence="3" id="KW-0810">Translation regulation</keyword>
<dbReference type="AlphaFoldDB" id="A0AAW0LC32"/>
<evidence type="ECO:0000256" key="3">
    <source>
        <dbReference type="ARBA" id="ARBA00022845"/>
    </source>
</evidence>
<sequence>MLSAGLSSISFRSNSGLKQNPNDIREATTQQRELDMFPEAVVASDDVKPQLDVTKNKMVQFGQPLTNNPENSQVPRSQLLPPISFRSNSGLKQNPNDIREASTQQRKLDMFPEAVVASDDVKPQLDVTKNKMVQFGQPLTNNPENSQVPRSQLLPPFRRKKGGPLVKSNLPWSARRGNLSEYHRALKTAADRGNLSEYHRALKTAADRIINKQTPTKFDLQHHPICSGIKSAETLKGTVSLIYSKAVMEPAYCPMYALLCSHLSEELPDFASDGPDGNEKITFKRVLLNKCQQTFERADELSEEVRHMTAPEQKMERRVRERMLKLQFLGNIRLVGELYKKKMVTEIIIHAIVQKLLEPPEENVEAICQLLNTVGKELDLQKKSRATTDIYFSRLKELSTNPQLAPRLRHMIRDILDLREKNWLPKLKEVKPKFIPEIQSESQNLGNTSPGKYIPRFRRDAILGNLQRKTVSLIEEYFTIRLLDEALQCVKELNSPGYHREVVKEAISLGLEKSPPCVEPVVKLLEYLFAEKVLADRDIELGCLLYGSMLDDVSLDVPKAPNGFGEIIGKLVLAGVLDFTVVNNVVKKVEDERLQKAIFDGAELIVNSTSTAGISSMSLRPNSELKQNPNGIREATAQQRELDMFPELVASDVKPHSDVTKNKMVQFNQHLTDNPETRNRRLPRRKKGGPQQKTDLPWSARRENLSENERILKTAADRILNKHTPAKFDRLQDHPVYSGINSAETLVGTVTLIYNKAVTEPAYCPMYALLCSDLNQKLPRFPSDEPDGRDITVMRVLLNKCQETFEGGTVTLIYNKAVTEPAYCPMYALLCSDLNQKLPRFPSDEPDGRDITVMRVLLNKCQETFEGVDELTKELRCMTAPEQTMGRRVRERMLKRRFLGNIQLIGELMKQKIMVERVVHHELLGPADSKFQPNEENVEALCQLLITVGKQFDESPTSRCKNDDYFRQLNDMSTSTQLAPLLRFMIQSQNLGDTSPGGFLPMTKTTARLNNLKRKTVYLVEEYFIVRLLDEALKCVKELNSPAYHPEVVKEAISLGLEKSPPCAEPVAKLLEYLFAEKVIADGDIELGCLLYGSMLDDVSLDVPKAPNGFGEIIGQLVLAGVLDFTVVNKVVKKVEDERLQKTISGAAVRVANSTPGQSVLESQASDYE</sequence>
<keyword evidence="2 7" id="KW-0396">Initiation factor</keyword>
<proteinExistence type="inferred from homology"/>
<dbReference type="Pfam" id="PF02854">
    <property type="entry name" value="MIF4G"/>
    <property type="match status" value="3"/>
</dbReference>
<dbReference type="PANTHER" id="PTHR23253:SF53">
    <property type="entry name" value="EUKARYOTIC TRANSLATION INITIATION FACTOR ISOFORM 4G-1"/>
    <property type="match status" value="1"/>
</dbReference>
<evidence type="ECO:0000313" key="7">
    <source>
        <dbReference type="EMBL" id="KAK7849125.1"/>
    </source>
</evidence>
<evidence type="ECO:0000256" key="4">
    <source>
        <dbReference type="ARBA" id="ARBA00022917"/>
    </source>
</evidence>
<keyword evidence="8" id="KW-1185">Reference proteome</keyword>
<dbReference type="InterPro" id="IPR003891">
    <property type="entry name" value="Initiation_fac_eIF4g_MI"/>
</dbReference>
<dbReference type="GO" id="GO:0003729">
    <property type="term" value="F:mRNA binding"/>
    <property type="evidence" value="ECO:0007669"/>
    <property type="project" value="TreeGrafter"/>
</dbReference>
<accession>A0AAW0LC32</accession>
<reference evidence="7 8" key="1">
    <citation type="journal article" date="2018" name="Sci. Data">
        <title>The draft genome sequence of cork oak.</title>
        <authorList>
            <person name="Ramos A.M."/>
            <person name="Usie A."/>
            <person name="Barbosa P."/>
            <person name="Barros P.M."/>
            <person name="Capote T."/>
            <person name="Chaves I."/>
            <person name="Simoes F."/>
            <person name="Abreu I."/>
            <person name="Carrasquinho I."/>
            <person name="Faro C."/>
            <person name="Guimaraes J.B."/>
            <person name="Mendonca D."/>
            <person name="Nobrega F."/>
            <person name="Rodrigues L."/>
            <person name="Saibo N.J.M."/>
            <person name="Varela M.C."/>
            <person name="Egas C."/>
            <person name="Matos J."/>
            <person name="Miguel C.M."/>
            <person name="Oliveira M.M."/>
            <person name="Ricardo C.P."/>
            <person name="Goncalves S."/>
        </authorList>
    </citation>
    <scope>NUCLEOTIDE SEQUENCE [LARGE SCALE GENOMIC DNA]</scope>
    <source>
        <strain evidence="8">cv. HL8</strain>
    </source>
</reference>
<dbReference type="Gene3D" id="1.25.40.180">
    <property type="match status" value="5"/>
</dbReference>
<feature type="region of interest" description="Disordered" evidence="5">
    <location>
        <begin position="1"/>
        <end position="22"/>
    </location>
</feature>
<feature type="region of interest" description="Disordered" evidence="5">
    <location>
        <begin position="62"/>
        <end position="96"/>
    </location>
</feature>
<dbReference type="Pfam" id="PF02847">
    <property type="entry name" value="MA3"/>
    <property type="match status" value="2"/>
</dbReference>
<name>A0AAW0LC32_QUESU</name>
<comment type="caution">
    <text evidence="7">The sequence shown here is derived from an EMBL/GenBank/DDBJ whole genome shotgun (WGS) entry which is preliminary data.</text>
</comment>
<dbReference type="SMART" id="SM00544">
    <property type="entry name" value="MA3"/>
    <property type="match status" value="2"/>
</dbReference>
<comment type="similarity">
    <text evidence="1">Belongs to the eukaryotic initiation factor 4G family.</text>
</comment>
<dbReference type="GO" id="GO:0003743">
    <property type="term" value="F:translation initiation factor activity"/>
    <property type="evidence" value="ECO:0007669"/>
    <property type="project" value="UniProtKB-KW"/>
</dbReference>
<keyword evidence="4" id="KW-0648">Protein biosynthesis</keyword>
<evidence type="ECO:0000313" key="8">
    <source>
        <dbReference type="Proteomes" id="UP000237347"/>
    </source>
</evidence>
<evidence type="ECO:0000259" key="6">
    <source>
        <dbReference type="PROSITE" id="PS51366"/>
    </source>
</evidence>
<dbReference type="SUPFAM" id="SSF48371">
    <property type="entry name" value="ARM repeat"/>
    <property type="match status" value="5"/>
</dbReference>
<gene>
    <name evidence="7" type="primary">IF4G1_1</name>
    <name evidence="7" type="ORF">CFP56_003759</name>
</gene>
<dbReference type="InterPro" id="IPR003890">
    <property type="entry name" value="MIF4G-like_typ-3"/>
</dbReference>
<evidence type="ECO:0000256" key="5">
    <source>
        <dbReference type="SAM" id="MobiDB-lite"/>
    </source>
</evidence>
<evidence type="ECO:0000256" key="1">
    <source>
        <dbReference type="ARBA" id="ARBA00005775"/>
    </source>
</evidence>
<dbReference type="GO" id="GO:0016281">
    <property type="term" value="C:eukaryotic translation initiation factor 4F complex"/>
    <property type="evidence" value="ECO:0007669"/>
    <property type="project" value="TreeGrafter"/>
</dbReference>
<dbReference type="Proteomes" id="UP000237347">
    <property type="component" value="Unassembled WGS sequence"/>
</dbReference>
<feature type="region of interest" description="Disordered" evidence="5">
    <location>
        <begin position="667"/>
        <end position="698"/>
    </location>
</feature>
<dbReference type="SMART" id="SM00543">
    <property type="entry name" value="MIF4G"/>
    <property type="match status" value="2"/>
</dbReference>
<protein>
    <submittedName>
        <fullName evidence="7">Eukaryotic translation initiation factor isoform 4g-1</fullName>
    </submittedName>
</protein>
<dbReference type="PANTHER" id="PTHR23253">
    <property type="entry name" value="EUKARYOTIC TRANSLATION INITIATION FACTOR 4 GAMMA"/>
    <property type="match status" value="1"/>
</dbReference>
<dbReference type="InterPro" id="IPR016024">
    <property type="entry name" value="ARM-type_fold"/>
</dbReference>